<dbReference type="GeneID" id="124811383"/>
<evidence type="ECO:0000259" key="1">
    <source>
        <dbReference type="Pfam" id="PF21787"/>
    </source>
</evidence>
<keyword evidence="2" id="KW-1185">Reference proteome</keyword>
<protein>
    <submittedName>
        <fullName evidence="3">Uncharacterized protein LOC124811383 isoform X4</fullName>
    </submittedName>
</protein>
<proteinExistence type="predicted"/>
<evidence type="ECO:0000313" key="2">
    <source>
        <dbReference type="Proteomes" id="UP001652625"/>
    </source>
</evidence>
<dbReference type="RefSeq" id="XP_065662265.1">
    <property type="nucleotide sequence ID" value="XM_065806193.1"/>
</dbReference>
<dbReference type="Pfam" id="PF21787">
    <property type="entry name" value="TNP-like_RNaseH_N"/>
    <property type="match status" value="1"/>
</dbReference>
<name>A0ABM4CKH3_HYDVU</name>
<reference evidence="3" key="1">
    <citation type="submission" date="2025-08" db="UniProtKB">
        <authorList>
            <consortium name="RefSeq"/>
        </authorList>
    </citation>
    <scope>IDENTIFICATION</scope>
</reference>
<evidence type="ECO:0000313" key="3">
    <source>
        <dbReference type="RefSeq" id="XP_065662265.1"/>
    </source>
</evidence>
<organism evidence="2 3">
    <name type="scientific">Hydra vulgaris</name>
    <name type="common">Hydra</name>
    <name type="synonym">Hydra attenuata</name>
    <dbReference type="NCBI Taxonomy" id="6087"/>
    <lineage>
        <taxon>Eukaryota</taxon>
        <taxon>Metazoa</taxon>
        <taxon>Cnidaria</taxon>
        <taxon>Hydrozoa</taxon>
        <taxon>Hydroidolina</taxon>
        <taxon>Anthoathecata</taxon>
        <taxon>Aplanulata</taxon>
        <taxon>Hydridae</taxon>
        <taxon>Hydra</taxon>
    </lineage>
</organism>
<dbReference type="Proteomes" id="UP001652625">
    <property type="component" value="Chromosome 09"/>
</dbReference>
<accession>A0ABM4CKH3</accession>
<gene>
    <name evidence="3" type="primary">LOC124811383</name>
</gene>
<feature type="domain" description="Transposable element P transposase-like RNase H" evidence="1">
    <location>
        <begin position="111"/>
        <end position="264"/>
    </location>
</feature>
<dbReference type="InterPro" id="IPR048365">
    <property type="entry name" value="TNP-like_RNaseH_N"/>
</dbReference>
<sequence length="461" mass="52911">MQKKLEKSIIEEGVVLEEEEHTIIEETYEKYGEENPFTEDSPQALLWQQQKIQAGLKDRRSMRWHPLIIRWCISLYLKSPSAYRHICSTPFLNLPCKNTVQKYINFTDPGCGFNKDVMYNLTKKIDLPNIKEHQRYVSIIVDEMKIKSGLAFSSSTGKLVGFSESGSINELLLNFENKYTENKGKSNVEDPTDIPLASYVTVLMVRGITSSLKYVFGHFASAGGLSSSQLYFTIWDVVRQLESVGLKVMAIVADGASPNRKFMRLHSWKSEENTKDGVIYWTWNECCPDRKMFFICDVPHLIKTTRNNLEKSHENSSSRSLMWLQNTFLTFINNWEEQCQNIPDLSQAEKNRFCLSKQTLEGLRITVNSFTTLGKFLLVEGAEYILSEKFCQDPLEEYFGKQRMRLGSNDNPLLIEFNSNALGLNVAGDNLIRVFGSNTKGRKDEFQKLDVKNTDLPLSKK</sequence>